<keyword evidence="3" id="KW-0217">Developmental protein</keyword>
<dbReference type="FunFam" id="1.10.10.60:FF:000065">
    <property type="entry name" value="Visual system homeobox 1"/>
    <property type="match status" value="1"/>
</dbReference>
<feature type="region of interest" description="Disordered" evidence="11">
    <location>
        <begin position="117"/>
        <end position="137"/>
    </location>
</feature>
<dbReference type="PROSITE" id="PS00027">
    <property type="entry name" value="HOMEOBOX_1"/>
    <property type="match status" value="1"/>
</dbReference>
<dbReference type="PROSITE" id="PS50071">
    <property type="entry name" value="HOMEOBOX_2"/>
    <property type="match status" value="1"/>
</dbReference>
<dbReference type="CDD" id="cd00086">
    <property type="entry name" value="homeodomain"/>
    <property type="match status" value="1"/>
</dbReference>
<evidence type="ECO:0000256" key="6">
    <source>
        <dbReference type="ARBA" id="ARBA00023155"/>
    </source>
</evidence>
<evidence type="ECO:0000256" key="7">
    <source>
        <dbReference type="ARBA" id="ARBA00023163"/>
    </source>
</evidence>
<dbReference type="PANTHER" id="PTHR46892">
    <property type="entry name" value="VISUAL SYSTEM HOMEOBOX 2"/>
    <property type="match status" value="1"/>
</dbReference>
<feature type="domain" description="Homeobox" evidence="12">
    <location>
        <begin position="507"/>
        <end position="567"/>
    </location>
</feature>
<evidence type="ECO:0000256" key="2">
    <source>
        <dbReference type="ARBA" id="ARBA00005733"/>
    </source>
</evidence>
<comment type="subcellular location">
    <subcellularLocation>
        <location evidence="1 9 10">Nucleus</location>
    </subcellularLocation>
</comment>
<dbReference type="InterPro" id="IPR017970">
    <property type="entry name" value="Homeobox_CS"/>
</dbReference>
<evidence type="ECO:0000256" key="11">
    <source>
        <dbReference type="SAM" id="MobiDB-lite"/>
    </source>
</evidence>
<dbReference type="SMART" id="SM00389">
    <property type="entry name" value="HOX"/>
    <property type="match status" value="1"/>
</dbReference>
<keyword evidence="6 9" id="KW-0371">Homeobox</keyword>
<evidence type="ECO:0000256" key="5">
    <source>
        <dbReference type="ARBA" id="ARBA00023125"/>
    </source>
</evidence>
<name>A0AA85B0Y2_9TREM</name>
<dbReference type="Pfam" id="PF00046">
    <property type="entry name" value="Homeodomain"/>
    <property type="match status" value="1"/>
</dbReference>
<evidence type="ECO:0000259" key="13">
    <source>
        <dbReference type="PROSITE" id="PS51496"/>
    </source>
</evidence>
<dbReference type="GO" id="GO:0000981">
    <property type="term" value="F:DNA-binding transcription factor activity, RNA polymerase II-specific"/>
    <property type="evidence" value="ECO:0007669"/>
    <property type="project" value="InterPro"/>
</dbReference>
<feature type="DNA-binding region" description="Homeobox" evidence="9">
    <location>
        <begin position="509"/>
        <end position="568"/>
    </location>
</feature>
<protein>
    <recommendedName>
        <fullName evidence="16">Homeobox domain-containing protein</fullName>
    </recommendedName>
</protein>
<keyword evidence="8 9" id="KW-0539">Nucleus</keyword>
<keyword evidence="7" id="KW-0804">Transcription</keyword>
<evidence type="ECO:0008006" key="16">
    <source>
        <dbReference type="Google" id="ProtNLM"/>
    </source>
</evidence>
<feature type="region of interest" description="Disordered" evidence="11">
    <location>
        <begin position="464"/>
        <end position="513"/>
    </location>
</feature>
<accession>A0AA85B0Y2</accession>
<feature type="domain" description="CVC" evidence="13">
    <location>
        <begin position="569"/>
        <end position="622"/>
    </location>
</feature>
<dbReference type="WBParaSite" id="SMTH1_23600.1">
    <property type="protein sequence ID" value="SMTH1_23600.1"/>
    <property type="gene ID" value="SMTH1_23600"/>
</dbReference>
<evidence type="ECO:0000256" key="4">
    <source>
        <dbReference type="ARBA" id="ARBA00023015"/>
    </source>
</evidence>
<keyword evidence="4" id="KW-0805">Transcription regulation</keyword>
<evidence type="ECO:0000256" key="10">
    <source>
        <dbReference type="RuleBase" id="RU000682"/>
    </source>
</evidence>
<proteinExistence type="inferred from homology"/>
<feature type="compositionally biased region" description="Low complexity" evidence="11">
    <location>
        <begin position="117"/>
        <end position="136"/>
    </location>
</feature>
<sequence length="667" mass="75383">MIEQHDSDTKHLPFTIHTLLELNNTNNNNNNSTSNNQLNNETKQLPIEKHLQKTFIKNGTPYQSIKQSMKHSMTIINDRKQTQDSNWIPNKLDEKLFLQLFKNVYLSQIQLPFNTNTTISTTTTTNTTSNSSSNSSHDNYMNYDIPSINNIVNYLQTDHWSQLLNLTTYHSPSQSIQSSSSSSSSLLLFNDQSDVIQSTLKHMNSDHLQSKCTFLSNSQYREDVIQKKTLFNTKCPISSSIQSSLPSIADVCNYNSEFFNHSSQNKPLYENNALSSPVLLPSSISMPYLFPSLTILNNQSLEKRYNPYTCDNSYRNLSYNCTEVNNRQGNTLQNCAHSQSSLSLNYTASDNLVKLTNKSVDTIPVDSIAVSTTDIISRINNDNSTITPATTTTATTNIGSSTTTYKHKSNRSSNTNIREYKTKSRKTNPTNFLHRKSNNTSSHISSPNNIEILTNYMNQDNVLLKLNSGGGDDDNGGGNDNDDEDSDSLNDDDDNSNNNNNNNVKSSKRRRHRTIFTSGQLNELEKAFHEAHYPDVYQRELLSMKAELPEDRIQVWFQNRRAKWRKTEKKWGKSSIMAEYGLYGAMVRHSLPLPKTILKSALDNNDESCAPWLLGMHKKSSMQSNIEQQESKQDTVIDSSNCDLSSPTTTITCLTESIQSSNESDKI</sequence>
<evidence type="ECO:0000256" key="8">
    <source>
        <dbReference type="ARBA" id="ARBA00023242"/>
    </source>
</evidence>
<dbReference type="GO" id="GO:0005634">
    <property type="term" value="C:nucleus"/>
    <property type="evidence" value="ECO:0007669"/>
    <property type="project" value="UniProtKB-SubCell"/>
</dbReference>
<keyword evidence="5 9" id="KW-0238">DNA-binding</keyword>
<evidence type="ECO:0000259" key="12">
    <source>
        <dbReference type="PROSITE" id="PS50071"/>
    </source>
</evidence>
<evidence type="ECO:0000256" key="1">
    <source>
        <dbReference type="ARBA" id="ARBA00004123"/>
    </source>
</evidence>
<dbReference type="GO" id="GO:1990837">
    <property type="term" value="F:sequence-specific double-stranded DNA binding"/>
    <property type="evidence" value="ECO:0007669"/>
    <property type="project" value="TreeGrafter"/>
</dbReference>
<evidence type="ECO:0000313" key="15">
    <source>
        <dbReference type="WBParaSite" id="SMTH1_23600.1"/>
    </source>
</evidence>
<feature type="compositionally biased region" description="Acidic residues" evidence="11">
    <location>
        <begin position="471"/>
        <end position="495"/>
    </location>
</feature>
<dbReference type="Gene3D" id="1.10.10.60">
    <property type="entry name" value="Homeodomain-like"/>
    <property type="match status" value="1"/>
</dbReference>
<dbReference type="PANTHER" id="PTHR46892:SF3">
    <property type="entry name" value="VISUAL SYSTEM HOMEOBOX 2"/>
    <property type="match status" value="1"/>
</dbReference>
<evidence type="ECO:0000313" key="14">
    <source>
        <dbReference type="Proteomes" id="UP000050791"/>
    </source>
</evidence>
<dbReference type="AlphaFoldDB" id="A0AA85B0Y2"/>
<dbReference type="Proteomes" id="UP000050791">
    <property type="component" value="Unassembled WGS sequence"/>
</dbReference>
<feature type="region of interest" description="Disordered" evidence="11">
    <location>
        <begin position="398"/>
        <end position="446"/>
    </location>
</feature>
<dbReference type="SUPFAM" id="SSF46689">
    <property type="entry name" value="Homeodomain-like"/>
    <property type="match status" value="1"/>
</dbReference>
<dbReference type="InterPro" id="IPR023339">
    <property type="entry name" value="CVC"/>
</dbReference>
<evidence type="ECO:0000256" key="3">
    <source>
        <dbReference type="ARBA" id="ARBA00022473"/>
    </source>
</evidence>
<dbReference type="InterPro" id="IPR052294">
    <property type="entry name" value="VSX_homeobox_regulators"/>
</dbReference>
<dbReference type="InterPro" id="IPR001356">
    <property type="entry name" value="HD"/>
</dbReference>
<evidence type="ECO:0000256" key="9">
    <source>
        <dbReference type="PROSITE-ProRule" id="PRU00108"/>
    </source>
</evidence>
<organism evidence="14 15">
    <name type="scientific">Schistosoma mattheei</name>
    <dbReference type="NCBI Taxonomy" id="31246"/>
    <lineage>
        <taxon>Eukaryota</taxon>
        <taxon>Metazoa</taxon>
        <taxon>Spiralia</taxon>
        <taxon>Lophotrochozoa</taxon>
        <taxon>Platyhelminthes</taxon>
        <taxon>Trematoda</taxon>
        <taxon>Digenea</taxon>
        <taxon>Strigeidida</taxon>
        <taxon>Schistosomatoidea</taxon>
        <taxon>Schistosomatidae</taxon>
        <taxon>Schistosoma</taxon>
    </lineage>
</organism>
<dbReference type="PROSITE" id="PS51496">
    <property type="entry name" value="CVC"/>
    <property type="match status" value="1"/>
</dbReference>
<dbReference type="InterPro" id="IPR009057">
    <property type="entry name" value="Homeodomain-like_sf"/>
</dbReference>
<comment type="similarity">
    <text evidence="2">Belongs to the paired homeobox family.</text>
</comment>
<reference evidence="15" key="1">
    <citation type="submission" date="2023-11" db="UniProtKB">
        <authorList>
            <consortium name="WormBaseParasite"/>
        </authorList>
    </citation>
    <scope>IDENTIFICATION</scope>
</reference>